<organism evidence="2 3">
    <name type="scientific">Microbacterium ginsengiterrae</name>
    <dbReference type="NCBI Taxonomy" id="546115"/>
    <lineage>
        <taxon>Bacteria</taxon>
        <taxon>Bacillati</taxon>
        <taxon>Actinomycetota</taxon>
        <taxon>Actinomycetes</taxon>
        <taxon>Micrococcales</taxon>
        <taxon>Microbacteriaceae</taxon>
        <taxon>Microbacterium</taxon>
    </lineage>
</organism>
<dbReference type="Pfam" id="PF02627">
    <property type="entry name" value="CMD"/>
    <property type="match status" value="1"/>
</dbReference>
<dbReference type="RefSeq" id="WP_184282116.1">
    <property type="nucleotide sequence ID" value="NZ_BAAAPG010000001.1"/>
</dbReference>
<dbReference type="PANTHER" id="PTHR33930">
    <property type="entry name" value="ALKYL HYDROPEROXIDE REDUCTASE AHPD"/>
    <property type="match status" value="1"/>
</dbReference>
<dbReference type="Gene3D" id="1.20.1290.10">
    <property type="entry name" value="AhpD-like"/>
    <property type="match status" value="1"/>
</dbReference>
<feature type="domain" description="Carboxymuconolactone decarboxylase-like" evidence="1">
    <location>
        <begin position="174"/>
        <end position="257"/>
    </location>
</feature>
<comment type="caution">
    <text evidence="2">The sequence shown here is derived from an EMBL/GenBank/DDBJ whole genome shotgun (WGS) entry which is preliminary data.</text>
</comment>
<dbReference type="InterPro" id="IPR029032">
    <property type="entry name" value="AhpD-like"/>
</dbReference>
<keyword evidence="3" id="KW-1185">Reference proteome</keyword>
<sequence>MITDDTTAPARPTEDVDAEAVGHRLERMAGALDDSLRAALDIDADFVAAYLDLAEVPGHVWRLDAKTRALIMLAVTSAVTTLDVSGIRTAAVQAHRAGATRVEALEAVHLVAVLGIHSYVTGIPPLVEVAKAQLQQDLVDEEPLTGERARVRDAFTAQRGYWSPMNETLLRADPDWFSAYTDYSSHPWVRGVLSPKVRELIYIAIDLSCTHLFDVGVRPHIENAIRYGATIEELVEVLAVIAPLGFASVRAAAPIIKDVFSGDA</sequence>
<proteinExistence type="predicted"/>
<dbReference type="PANTHER" id="PTHR33930:SF2">
    <property type="entry name" value="BLR3452 PROTEIN"/>
    <property type="match status" value="1"/>
</dbReference>
<accession>A0A7W9FCU4</accession>
<dbReference type="SUPFAM" id="SSF69118">
    <property type="entry name" value="AhpD-like"/>
    <property type="match status" value="1"/>
</dbReference>
<reference evidence="2 3" key="1">
    <citation type="submission" date="2020-08" db="EMBL/GenBank/DDBJ databases">
        <title>Sequencing the genomes of 1000 actinobacteria strains.</title>
        <authorList>
            <person name="Klenk H.-P."/>
        </authorList>
    </citation>
    <scope>NUCLEOTIDE SEQUENCE [LARGE SCALE GENOMIC DNA]</scope>
    <source>
        <strain evidence="2 3">DSM 24823</strain>
    </source>
</reference>
<keyword evidence="2" id="KW-0560">Oxidoreductase</keyword>
<keyword evidence="2" id="KW-0575">Peroxidase</keyword>
<name>A0A7W9FCU4_9MICO</name>
<dbReference type="AlphaFoldDB" id="A0A7W9FCU4"/>
<evidence type="ECO:0000313" key="2">
    <source>
        <dbReference type="EMBL" id="MBB5742589.1"/>
    </source>
</evidence>
<protein>
    <submittedName>
        <fullName evidence="2">Alkylhydroperoxidase/carboxymuconolactone decarboxylase family protein YurZ</fullName>
    </submittedName>
</protein>
<dbReference type="EMBL" id="JACHMU010000001">
    <property type="protein sequence ID" value="MBB5742589.1"/>
    <property type="molecule type" value="Genomic_DNA"/>
</dbReference>
<dbReference type="Proteomes" id="UP000517712">
    <property type="component" value="Unassembled WGS sequence"/>
</dbReference>
<gene>
    <name evidence="2" type="ORF">HD600_001086</name>
</gene>
<dbReference type="GO" id="GO:0051920">
    <property type="term" value="F:peroxiredoxin activity"/>
    <property type="evidence" value="ECO:0007669"/>
    <property type="project" value="InterPro"/>
</dbReference>
<evidence type="ECO:0000313" key="3">
    <source>
        <dbReference type="Proteomes" id="UP000517712"/>
    </source>
</evidence>
<evidence type="ECO:0000259" key="1">
    <source>
        <dbReference type="Pfam" id="PF02627"/>
    </source>
</evidence>
<dbReference type="InterPro" id="IPR003779">
    <property type="entry name" value="CMD-like"/>
</dbReference>